<dbReference type="InterPro" id="IPR020846">
    <property type="entry name" value="MFS_dom"/>
</dbReference>
<accession>A0A1H9PPW3</accession>
<sequence>MFAGYRSAFAKRGAASFCIAGVLSRLFVGIYPLGLLLLLALPTGQYGKAALVSGCWTIGNALGSPAAGIIADSFGQRRTLLLSIFAHFALATMVLGSVALGAPLPATLLLALLLGASVVNTGPMTRARWATMWPGDSAERSAAYSVETVLDEVVFAIGPLLTAALAVHVSPYLAVASAVLFTASGATWLIFQRHTEPPRQPPVSRGHRRLAARYPGMPLLLLLLLVVGATCGAAEVLLVARSADLGRPGGAGLVLTCFAVGSGVSAILYGSRTRSRPTSLQLALSASAFGLLPALYLTADSLPTLMACSAVNGLSMAPTVINSFHLLDELVPVAIQTEAMNWVWSSLSLGFGSGTAIVGKVSDELGARSTFFLPVICALSAAAAAHLLRSRLKLRTKTEAPNTSR</sequence>
<feature type="transmembrane region" description="Helical" evidence="5">
    <location>
        <begin position="251"/>
        <end position="270"/>
    </location>
</feature>
<dbReference type="InterPro" id="IPR011701">
    <property type="entry name" value="MFS"/>
</dbReference>
<keyword evidence="2 5" id="KW-0812">Transmembrane</keyword>
<keyword evidence="8" id="KW-1185">Reference proteome</keyword>
<feature type="transmembrane region" description="Helical" evidence="5">
    <location>
        <begin position="172"/>
        <end position="191"/>
    </location>
</feature>
<organism evidence="7 8">
    <name type="scientific">Lentzea albida</name>
    <dbReference type="NCBI Taxonomy" id="65499"/>
    <lineage>
        <taxon>Bacteria</taxon>
        <taxon>Bacillati</taxon>
        <taxon>Actinomycetota</taxon>
        <taxon>Actinomycetes</taxon>
        <taxon>Pseudonocardiales</taxon>
        <taxon>Pseudonocardiaceae</taxon>
        <taxon>Lentzea</taxon>
    </lineage>
</organism>
<feature type="transmembrane region" description="Helical" evidence="5">
    <location>
        <begin position="80"/>
        <end position="100"/>
    </location>
</feature>
<feature type="transmembrane region" description="Helical" evidence="5">
    <location>
        <begin position="219"/>
        <end position="239"/>
    </location>
</feature>
<dbReference type="Proteomes" id="UP000199503">
    <property type="component" value="Unassembled WGS sequence"/>
</dbReference>
<proteinExistence type="predicted"/>
<dbReference type="STRING" id="65499.SAMN04488000_109213"/>
<evidence type="ECO:0000256" key="5">
    <source>
        <dbReference type="SAM" id="Phobius"/>
    </source>
</evidence>
<comment type="subcellular location">
    <subcellularLocation>
        <location evidence="1">Cell membrane</location>
        <topology evidence="1">Multi-pass membrane protein</topology>
    </subcellularLocation>
</comment>
<feature type="transmembrane region" description="Helical" evidence="5">
    <location>
        <begin position="14"/>
        <end position="41"/>
    </location>
</feature>
<protein>
    <submittedName>
        <fullName evidence="7">Major Facilitator Superfamily protein</fullName>
    </submittedName>
</protein>
<reference evidence="8" key="1">
    <citation type="submission" date="2016-10" db="EMBL/GenBank/DDBJ databases">
        <authorList>
            <person name="Varghese N."/>
            <person name="Submissions S."/>
        </authorList>
    </citation>
    <scope>NUCLEOTIDE SEQUENCE [LARGE SCALE GENOMIC DNA]</scope>
    <source>
        <strain evidence="8">DSM 44437</strain>
    </source>
</reference>
<dbReference type="Gene3D" id="1.20.1250.20">
    <property type="entry name" value="MFS general substrate transporter like domains"/>
    <property type="match status" value="1"/>
</dbReference>
<keyword evidence="3 5" id="KW-1133">Transmembrane helix</keyword>
<evidence type="ECO:0000313" key="7">
    <source>
        <dbReference type="EMBL" id="SER50366.1"/>
    </source>
</evidence>
<feature type="transmembrane region" description="Helical" evidence="5">
    <location>
        <begin position="371"/>
        <end position="388"/>
    </location>
</feature>
<evidence type="ECO:0000256" key="4">
    <source>
        <dbReference type="ARBA" id="ARBA00023136"/>
    </source>
</evidence>
<evidence type="ECO:0000259" key="6">
    <source>
        <dbReference type="PROSITE" id="PS50850"/>
    </source>
</evidence>
<dbReference type="SUPFAM" id="SSF103473">
    <property type="entry name" value="MFS general substrate transporter"/>
    <property type="match status" value="1"/>
</dbReference>
<dbReference type="RefSeq" id="WP_177229881.1">
    <property type="nucleotide sequence ID" value="NZ_FOFV01000009.1"/>
</dbReference>
<feature type="transmembrane region" description="Helical" evidence="5">
    <location>
        <begin position="282"/>
        <end position="298"/>
    </location>
</feature>
<dbReference type="GO" id="GO:0005886">
    <property type="term" value="C:plasma membrane"/>
    <property type="evidence" value="ECO:0007669"/>
    <property type="project" value="UniProtKB-SubCell"/>
</dbReference>
<dbReference type="InterPro" id="IPR036259">
    <property type="entry name" value="MFS_trans_sf"/>
</dbReference>
<evidence type="ECO:0000256" key="2">
    <source>
        <dbReference type="ARBA" id="ARBA00022692"/>
    </source>
</evidence>
<evidence type="ECO:0000256" key="3">
    <source>
        <dbReference type="ARBA" id="ARBA00022989"/>
    </source>
</evidence>
<keyword evidence="4 5" id="KW-0472">Membrane</keyword>
<dbReference type="EMBL" id="FOFV01000009">
    <property type="protein sequence ID" value="SER50366.1"/>
    <property type="molecule type" value="Genomic_DNA"/>
</dbReference>
<dbReference type="PROSITE" id="PS50850">
    <property type="entry name" value="MFS"/>
    <property type="match status" value="1"/>
</dbReference>
<name>A0A1H9PPW3_9PSEU</name>
<feature type="domain" description="Major facilitator superfamily (MFS) profile" evidence="6">
    <location>
        <begin position="216"/>
        <end position="405"/>
    </location>
</feature>
<dbReference type="Pfam" id="PF07690">
    <property type="entry name" value="MFS_1"/>
    <property type="match status" value="1"/>
</dbReference>
<dbReference type="GO" id="GO:0022857">
    <property type="term" value="F:transmembrane transporter activity"/>
    <property type="evidence" value="ECO:0007669"/>
    <property type="project" value="InterPro"/>
</dbReference>
<dbReference type="PANTHER" id="PTHR23542">
    <property type="match status" value="1"/>
</dbReference>
<dbReference type="PANTHER" id="PTHR23542:SF1">
    <property type="entry name" value="MAJOR FACILITATOR SUPERFAMILY (MFS) PROFILE DOMAIN-CONTAINING PROTEIN"/>
    <property type="match status" value="1"/>
</dbReference>
<gene>
    <name evidence="7" type="ORF">SAMN04488000_109213</name>
</gene>
<evidence type="ECO:0000313" key="8">
    <source>
        <dbReference type="Proteomes" id="UP000199503"/>
    </source>
</evidence>
<dbReference type="AlphaFoldDB" id="A0A1H9PPW3"/>
<evidence type="ECO:0000256" key="1">
    <source>
        <dbReference type="ARBA" id="ARBA00004651"/>
    </source>
</evidence>